<dbReference type="EMBL" id="MU001687">
    <property type="protein sequence ID" value="KAF2455368.1"/>
    <property type="molecule type" value="Genomic_DNA"/>
</dbReference>
<feature type="region of interest" description="Disordered" evidence="1">
    <location>
        <begin position="1"/>
        <end position="61"/>
    </location>
</feature>
<feature type="compositionally biased region" description="Acidic residues" evidence="1">
    <location>
        <begin position="31"/>
        <end position="41"/>
    </location>
</feature>
<evidence type="ECO:0000313" key="2">
    <source>
        <dbReference type="EMBL" id="KAF2455368.1"/>
    </source>
</evidence>
<accession>A0A6A6NUW7</accession>
<reference evidence="2" key="1">
    <citation type="journal article" date="2020" name="Stud. Mycol.">
        <title>101 Dothideomycetes genomes: a test case for predicting lifestyles and emergence of pathogens.</title>
        <authorList>
            <person name="Haridas S."/>
            <person name="Albert R."/>
            <person name="Binder M."/>
            <person name="Bloem J."/>
            <person name="Labutti K."/>
            <person name="Salamov A."/>
            <person name="Andreopoulos B."/>
            <person name="Baker S."/>
            <person name="Barry K."/>
            <person name="Bills G."/>
            <person name="Bluhm B."/>
            <person name="Cannon C."/>
            <person name="Castanera R."/>
            <person name="Culley D."/>
            <person name="Daum C."/>
            <person name="Ezra D."/>
            <person name="Gonzalez J."/>
            <person name="Henrissat B."/>
            <person name="Kuo A."/>
            <person name="Liang C."/>
            <person name="Lipzen A."/>
            <person name="Lutzoni F."/>
            <person name="Magnuson J."/>
            <person name="Mondo S."/>
            <person name="Nolan M."/>
            <person name="Ohm R."/>
            <person name="Pangilinan J."/>
            <person name="Park H.-J."/>
            <person name="Ramirez L."/>
            <person name="Alfaro M."/>
            <person name="Sun H."/>
            <person name="Tritt A."/>
            <person name="Yoshinaga Y."/>
            <person name="Zwiers L.-H."/>
            <person name="Turgeon B."/>
            <person name="Goodwin S."/>
            <person name="Spatafora J."/>
            <person name="Crous P."/>
            <person name="Grigoriev I."/>
        </authorList>
    </citation>
    <scope>NUCLEOTIDE SEQUENCE</scope>
    <source>
        <strain evidence="2">ATCC 16933</strain>
    </source>
</reference>
<name>A0A6A6NUW7_9PEZI</name>
<sequence>MSRRIDSASASDSGRDADISPSAGPASESYLDSDDDAETELNGEFANHWSGHGMGNGTELDTRDVLLDPYLTPIHGLITSEENFAMHIQDLYTILHAYRADDTGQMIQRHNMA</sequence>
<organism evidence="2 3">
    <name type="scientific">Lineolata rhizophorae</name>
    <dbReference type="NCBI Taxonomy" id="578093"/>
    <lineage>
        <taxon>Eukaryota</taxon>
        <taxon>Fungi</taxon>
        <taxon>Dikarya</taxon>
        <taxon>Ascomycota</taxon>
        <taxon>Pezizomycotina</taxon>
        <taxon>Dothideomycetes</taxon>
        <taxon>Dothideomycetes incertae sedis</taxon>
        <taxon>Lineolatales</taxon>
        <taxon>Lineolataceae</taxon>
        <taxon>Lineolata</taxon>
    </lineage>
</organism>
<evidence type="ECO:0000256" key="1">
    <source>
        <dbReference type="SAM" id="MobiDB-lite"/>
    </source>
</evidence>
<keyword evidence="3" id="KW-1185">Reference proteome</keyword>
<evidence type="ECO:0000313" key="3">
    <source>
        <dbReference type="Proteomes" id="UP000799766"/>
    </source>
</evidence>
<dbReference type="AlphaFoldDB" id="A0A6A6NUW7"/>
<protein>
    <submittedName>
        <fullName evidence="2">Uncharacterized protein</fullName>
    </submittedName>
</protein>
<gene>
    <name evidence="2" type="ORF">BDY21DRAFT_365575</name>
</gene>
<dbReference type="Proteomes" id="UP000799766">
    <property type="component" value="Unassembled WGS sequence"/>
</dbReference>
<proteinExistence type="predicted"/>